<dbReference type="Pfam" id="PF17136">
    <property type="entry name" value="ribosomal_L24"/>
    <property type="match status" value="1"/>
</dbReference>
<reference evidence="8 9" key="1">
    <citation type="submission" date="2024-09" db="EMBL/GenBank/DDBJ databases">
        <authorList>
            <person name="Sun Q."/>
            <person name="Mori K."/>
        </authorList>
    </citation>
    <scope>NUCLEOTIDE SEQUENCE [LARGE SCALE GENOMIC DNA]</scope>
    <source>
        <strain evidence="8 9">TISTR 1856</strain>
    </source>
</reference>
<sequence length="127" mass="14098">MSAKTPKIRIKKGDLVQVITRVRGRRNDDGTKTSDLGKQGRVLDVLADTQRVVVEGVNQLKRHTKARPGVAGGIEVFEAPIHISNVQLVDPETNKPTRVGIREEQVERNGRTKTVRTRVAKRSGKDI</sequence>
<dbReference type="InterPro" id="IPR057264">
    <property type="entry name" value="Ribosomal_uL24_C"/>
</dbReference>
<dbReference type="NCBIfam" id="TIGR01079">
    <property type="entry name" value="rplX_bact"/>
    <property type="match status" value="1"/>
</dbReference>
<accession>A0ABV5LTI8</accession>
<dbReference type="EMBL" id="JBHMDM010000005">
    <property type="protein sequence ID" value="MFB9377375.1"/>
    <property type="molecule type" value="Genomic_DNA"/>
</dbReference>
<evidence type="ECO:0000256" key="1">
    <source>
        <dbReference type="ARBA" id="ARBA00010618"/>
    </source>
</evidence>
<dbReference type="Proteomes" id="UP001589748">
    <property type="component" value="Unassembled WGS sequence"/>
</dbReference>
<name>A0ABV5LTI8_9ACTN</name>
<comment type="similarity">
    <text evidence="1 5">Belongs to the universal ribosomal protein uL24 family.</text>
</comment>
<evidence type="ECO:0000313" key="8">
    <source>
        <dbReference type="EMBL" id="MFB9377375.1"/>
    </source>
</evidence>
<proteinExistence type="inferred from homology"/>
<evidence type="ECO:0000256" key="4">
    <source>
        <dbReference type="ARBA" id="ARBA00035206"/>
    </source>
</evidence>
<dbReference type="RefSeq" id="WP_380139165.1">
    <property type="nucleotide sequence ID" value="NZ_JBHLUI010000010.1"/>
</dbReference>
<keyword evidence="9" id="KW-1185">Reference proteome</keyword>
<dbReference type="InterPro" id="IPR008991">
    <property type="entry name" value="Translation_prot_SH3-like_sf"/>
</dbReference>
<organism evidence="8 9">
    <name type="scientific">Kineococcus gynurae</name>
    <dbReference type="NCBI Taxonomy" id="452979"/>
    <lineage>
        <taxon>Bacteria</taxon>
        <taxon>Bacillati</taxon>
        <taxon>Actinomycetota</taxon>
        <taxon>Actinomycetes</taxon>
        <taxon>Kineosporiales</taxon>
        <taxon>Kineosporiaceae</taxon>
        <taxon>Kineococcus</taxon>
    </lineage>
</organism>
<keyword evidence="2 5" id="KW-0689">Ribosomal protein</keyword>
<feature type="region of interest" description="Disordered" evidence="6">
    <location>
        <begin position="106"/>
        <end position="127"/>
    </location>
</feature>
<evidence type="ECO:0000256" key="6">
    <source>
        <dbReference type="SAM" id="MobiDB-lite"/>
    </source>
</evidence>
<gene>
    <name evidence="5 8" type="primary">rplX</name>
    <name evidence="8" type="ORF">ACFFVI_10360</name>
</gene>
<dbReference type="HAMAP" id="MF_01326_B">
    <property type="entry name" value="Ribosomal_uL24_B"/>
    <property type="match status" value="1"/>
</dbReference>
<evidence type="ECO:0000259" key="7">
    <source>
        <dbReference type="Pfam" id="PF17136"/>
    </source>
</evidence>
<evidence type="ECO:0000256" key="5">
    <source>
        <dbReference type="HAMAP-Rule" id="MF_01326"/>
    </source>
</evidence>
<dbReference type="CDD" id="cd06089">
    <property type="entry name" value="KOW_RPL26"/>
    <property type="match status" value="1"/>
</dbReference>
<evidence type="ECO:0000256" key="3">
    <source>
        <dbReference type="ARBA" id="ARBA00023274"/>
    </source>
</evidence>
<comment type="function">
    <text evidence="5">One of the proteins that surrounds the polypeptide exit tunnel on the outside of the subunit.</text>
</comment>
<dbReference type="InterPro" id="IPR014722">
    <property type="entry name" value="Rib_uL2_dom2"/>
</dbReference>
<comment type="function">
    <text evidence="5">One of two assembly initiator proteins, it binds directly to the 5'-end of the 23S rRNA, where it nucleates assembly of the 50S subunit.</text>
</comment>
<feature type="domain" description="Large ribosomal subunit protein uL24 C-terminal" evidence="7">
    <location>
        <begin position="57"/>
        <end position="127"/>
    </location>
</feature>
<dbReference type="InterPro" id="IPR003256">
    <property type="entry name" value="Ribosomal_uL24"/>
</dbReference>
<dbReference type="SUPFAM" id="SSF50104">
    <property type="entry name" value="Translation proteins SH3-like domain"/>
    <property type="match status" value="1"/>
</dbReference>
<keyword evidence="5" id="KW-0699">rRNA-binding</keyword>
<dbReference type="GO" id="GO:0005840">
    <property type="term" value="C:ribosome"/>
    <property type="evidence" value="ECO:0007669"/>
    <property type="project" value="UniProtKB-KW"/>
</dbReference>
<comment type="caution">
    <text evidence="8">The sequence shown here is derived from an EMBL/GenBank/DDBJ whole genome shotgun (WGS) entry which is preliminary data.</text>
</comment>
<keyword evidence="3 5" id="KW-0687">Ribonucleoprotein</keyword>
<dbReference type="Gene3D" id="2.30.30.30">
    <property type="match status" value="1"/>
</dbReference>
<dbReference type="InterPro" id="IPR041988">
    <property type="entry name" value="Ribosomal_uL24_KOW"/>
</dbReference>
<feature type="compositionally biased region" description="Basic residues" evidence="6">
    <location>
        <begin position="111"/>
        <end position="127"/>
    </location>
</feature>
<evidence type="ECO:0000256" key="2">
    <source>
        <dbReference type="ARBA" id="ARBA00022980"/>
    </source>
</evidence>
<evidence type="ECO:0000313" key="9">
    <source>
        <dbReference type="Proteomes" id="UP001589748"/>
    </source>
</evidence>
<keyword evidence="5" id="KW-0694">RNA-binding</keyword>
<comment type="subunit">
    <text evidence="5">Part of the 50S ribosomal subunit.</text>
</comment>
<protein>
    <recommendedName>
        <fullName evidence="4 5">Large ribosomal subunit protein uL24</fullName>
    </recommendedName>
</protein>
<dbReference type="PANTHER" id="PTHR12903">
    <property type="entry name" value="MITOCHONDRIAL RIBOSOMAL PROTEIN L24"/>
    <property type="match status" value="1"/>
</dbReference>